<dbReference type="Proteomes" id="UP000599179">
    <property type="component" value="Unassembled WGS sequence"/>
</dbReference>
<protein>
    <submittedName>
        <fullName evidence="2">Esterase</fullName>
    </submittedName>
</protein>
<feature type="domain" description="Phospholipase/carboxylesterase/thioesterase" evidence="1">
    <location>
        <begin position="25"/>
        <end position="214"/>
    </location>
</feature>
<evidence type="ECO:0000313" key="3">
    <source>
        <dbReference type="Proteomes" id="UP000599179"/>
    </source>
</evidence>
<accession>A0ABQ1SFL9</accession>
<sequence length="215" mass="24899">MPAKENTISYKTTNTYSTLNTITAQTKNVWIACHGLGYLSKYFTRYFTPLVKEENYVICPQAPSKYYQGSDFRYVGASWLTKENTVLETENVLNYLDALYQNEKSTFAEKRIILMGYSQGVSVVMRWMSKRNIKCDDLVIHSGSIPKELKSTDFDEHRNINVHLIYGNKDQYINDEKLTNQLNFAKTLFPNQLKVYEFKGKHEVNSAILKQIAES</sequence>
<dbReference type="InterPro" id="IPR029058">
    <property type="entry name" value="AB_hydrolase_fold"/>
</dbReference>
<dbReference type="RefSeq" id="WP_188457744.1">
    <property type="nucleotide sequence ID" value="NZ_BMGM01000003.1"/>
</dbReference>
<evidence type="ECO:0000259" key="1">
    <source>
        <dbReference type="Pfam" id="PF02230"/>
    </source>
</evidence>
<dbReference type="Pfam" id="PF02230">
    <property type="entry name" value="Abhydrolase_2"/>
    <property type="match status" value="1"/>
</dbReference>
<dbReference type="SUPFAM" id="SSF53474">
    <property type="entry name" value="alpha/beta-Hydrolases"/>
    <property type="match status" value="1"/>
</dbReference>
<evidence type="ECO:0000313" key="2">
    <source>
        <dbReference type="EMBL" id="GGE29344.1"/>
    </source>
</evidence>
<dbReference type="InterPro" id="IPR003140">
    <property type="entry name" value="PLipase/COase/thioEstase"/>
</dbReference>
<comment type="caution">
    <text evidence="2">The sequence shown here is derived from an EMBL/GenBank/DDBJ whole genome shotgun (WGS) entry which is preliminary data.</text>
</comment>
<keyword evidence="3" id="KW-1185">Reference proteome</keyword>
<reference evidence="3" key="1">
    <citation type="journal article" date="2019" name="Int. J. Syst. Evol. Microbiol.">
        <title>The Global Catalogue of Microorganisms (GCM) 10K type strain sequencing project: providing services to taxonomists for standard genome sequencing and annotation.</title>
        <authorList>
            <consortium name="The Broad Institute Genomics Platform"/>
            <consortium name="The Broad Institute Genome Sequencing Center for Infectious Disease"/>
            <person name="Wu L."/>
            <person name="Ma J."/>
        </authorList>
    </citation>
    <scope>NUCLEOTIDE SEQUENCE [LARGE SCALE GENOMIC DNA]</scope>
    <source>
        <strain evidence="3">CGMCC 1.12931</strain>
    </source>
</reference>
<dbReference type="EMBL" id="BMGM01000003">
    <property type="protein sequence ID" value="GGE29344.1"/>
    <property type="molecule type" value="Genomic_DNA"/>
</dbReference>
<gene>
    <name evidence="2" type="ORF">GCM10010832_07330</name>
</gene>
<dbReference type="Gene3D" id="3.40.50.1820">
    <property type="entry name" value="alpha/beta hydrolase"/>
    <property type="match status" value="1"/>
</dbReference>
<name>A0ABQ1SFL9_9FLAO</name>
<organism evidence="2 3">
    <name type="scientific">Psychroflexus planctonicus</name>
    <dbReference type="NCBI Taxonomy" id="1526575"/>
    <lineage>
        <taxon>Bacteria</taxon>
        <taxon>Pseudomonadati</taxon>
        <taxon>Bacteroidota</taxon>
        <taxon>Flavobacteriia</taxon>
        <taxon>Flavobacteriales</taxon>
        <taxon>Flavobacteriaceae</taxon>
        <taxon>Psychroflexus</taxon>
    </lineage>
</organism>
<proteinExistence type="predicted"/>